<evidence type="ECO:0000256" key="3">
    <source>
        <dbReference type="SAM" id="MobiDB-lite"/>
    </source>
</evidence>
<feature type="chain" id="PRO_5007285219" description="Single domain-containing protein" evidence="4">
    <location>
        <begin position="36"/>
        <end position="240"/>
    </location>
</feature>
<dbReference type="InterPro" id="IPR029277">
    <property type="entry name" value="SVWC_dom"/>
</dbReference>
<keyword evidence="2" id="KW-0964">Secreted</keyword>
<sequence length="240" mass="26063">MDSPRVFSMSPQKGNLRWLYLTVFASLLLIQRSTAYSVKKSCTTPDGTKSEGEVWYDDARCIKMTCMQGFPVTSSCGKPQPRGKNCRPIPGKGRFPECCTKLLCQTGFSPSNMGLLTQQARRLPETDGVPAMRRSALEPVKQLARSAPRSAPSNARSSGPRLASEVLRGNAVPRGRSGGSESAGPRLTNEILGRNVASRGRSGGLESRASEDMMESVRTVGLEPSDAEERLTATEYTEEK</sequence>
<reference evidence="6" key="1">
    <citation type="journal article" date="2016" name="Ticks Tick Borne Dis.">
        <title>De novo assembly and annotation of the salivary gland transcriptome of Rhipicephalus appendiculatus male and female ticks during blood feeding.</title>
        <authorList>
            <person name="de Castro M.H."/>
            <person name="de Klerk D."/>
            <person name="Pienaar R."/>
            <person name="Latif A.A."/>
            <person name="Rees D.J."/>
            <person name="Mans B.J."/>
        </authorList>
    </citation>
    <scope>NUCLEOTIDE SEQUENCE</scope>
    <source>
        <tissue evidence="6">Salivary glands</tissue>
    </source>
</reference>
<dbReference type="AlphaFoldDB" id="A0A131YHK0"/>
<feature type="region of interest" description="Disordered" evidence="3">
    <location>
        <begin position="140"/>
        <end position="240"/>
    </location>
</feature>
<accession>A0A131YHK0</accession>
<evidence type="ECO:0000256" key="1">
    <source>
        <dbReference type="ARBA" id="ARBA00004613"/>
    </source>
</evidence>
<protein>
    <recommendedName>
        <fullName evidence="5">Single domain-containing protein</fullName>
    </recommendedName>
</protein>
<dbReference type="EMBL" id="GEDV01010981">
    <property type="protein sequence ID" value="JAP77576.1"/>
    <property type="molecule type" value="Transcribed_RNA"/>
</dbReference>
<dbReference type="Pfam" id="PF15430">
    <property type="entry name" value="SVWC"/>
    <property type="match status" value="1"/>
</dbReference>
<comment type="subcellular location">
    <subcellularLocation>
        <location evidence="1">Secreted</location>
    </subcellularLocation>
</comment>
<feature type="compositionally biased region" description="Basic and acidic residues" evidence="3">
    <location>
        <begin position="227"/>
        <end position="240"/>
    </location>
</feature>
<dbReference type="GO" id="GO:0005576">
    <property type="term" value="C:extracellular region"/>
    <property type="evidence" value="ECO:0007669"/>
    <property type="project" value="UniProtKB-SubCell"/>
</dbReference>
<proteinExistence type="predicted"/>
<evidence type="ECO:0000256" key="2">
    <source>
        <dbReference type="ARBA" id="ARBA00022525"/>
    </source>
</evidence>
<evidence type="ECO:0000259" key="5">
    <source>
        <dbReference type="SMART" id="SM01318"/>
    </source>
</evidence>
<organism evidence="6">
    <name type="scientific">Rhipicephalus appendiculatus</name>
    <name type="common">Brown ear tick</name>
    <dbReference type="NCBI Taxonomy" id="34631"/>
    <lineage>
        <taxon>Eukaryota</taxon>
        <taxon>Metazoa</taxon>
        <taxon>Ecdysozoa</taxon>
        <taxon>Arthropoda</taxon>
        <taxon>Chelicerata</taxon>
        <taxon>Arachnida</taxon>
        <taxon>Acari</taxon>
        <taxon>Parasitiformes</taxon>
        <taxon>Ixodida</taxon>
        <taxon>Ixodoidea</taxon>
        <taxon>Ixodidae</taxon>
        <taxon>Rhipicephalinae</taxon>
        <taxon>Rhipicephalus</taxon>
        <taxon>Rhipicephalus</taxon>
    </lineage>
</organism>
<evidence type="ECO:0000313" key="6">
    <source>
        <dbReference type="EMBL" id="JAP77576.1"/>
    </source>
</evidence>
<keyword evidence="4" id="KW-0732">Signal</keyword>
<feature type="domain" description="Single" evidence="5">
    <location>
        <begin position="42"/>
        <end position="104"/>
    </location>
</feature>
<feature type="compositionally biased region" description="Low complexity" evidence="3">
    <location>
        <begin position="144"/>
        <end position="161"/>
    </location>
</feature>
<evidence type="ECO:0000256" key="4">
    <source>
        <dbReference type="SAM" id="SignalP"/>
    </source>
</evidence>
<name>A0A131YHK0_RHIAP</name>
<dbReference type="SMART" id="SM01318">
    <property type="entry name" value="SVWC"/>
    <property type="match status" value="1"/>
</dbReference>
<feature type="signal peptide" evidence="4">
    <location>
        <begin position="1"/>
        <end position="35"/>
    </location>
</feature>